<dbReference type="InterPro" id="IPR014257">
    <property type="entry name" value="Cyt_c_oxidase_su4_bacillaceae"/>
</dbReference>
<dbReference type="NCBIfam" id="TIGR02908">
    <property type="entry name" value="CoxD_Bacillus"/>
    <property type="match status" value="1"/>
</dbReference>
<comment type="caution">
    <text evidence="7">The sequence shown here is derived from an EMBL/GenBank/DDBJ whole genome shotgun (WGS) entry which is preliminary data.</text>
</comment>
<organism evidence="7 8">
    <name type="scientific">Anoxybacillus andreesenii</name>
    <dbReference type="NCBI Taxonomy" id="1325932"/>
    <lineage>
        <taxon>Bacteria</taxon>
        <taxon>Bacillati</taxon>
        <taxon>Bacillota</taxon>
        <taxon>Bacilli</taxon>
        <taxon>Bacillales</taxon>
        <taxon>Anoxybacillaceae</taxon>
        <taxon>Anoxybacillus</taxon>
    </lineage>
</organism>
<sequence length="110" mass="12785">MENNQMNTSNPKIDLDFRRKQNAEEMRHQVISFALMILFTIIAFVAVGAGFSAWFTVPFILVLAAVQVAFQLFYFMHMNHKGHEAPMLFMFSGVFFAIVMIIAYLTIIWW</sequence>
<accession>A0ABT9V4L6</accession>
<keyword evidence="3 6" id="KW-0812">Transmembrane</keyword>
<evidence type="ECO:0000256" key="5">
    <source>
        <dbReference type="ARBA" id="ARBA00023136"/>
    </source>
</evidence>
<evidence type="ECO:0000313" key="7">
    <source>
        <dbReference type="EMBL" id="MDQ0155879.1"/>
    </source>
</evidence>
<dbReference type="Proteomes" id="UP001231362">
    <property type="component" value="Unassembled WGS sequence"/>
</dbReference>
<keyword evidence="2" id="KW-1003">Cell membrane</keyword>
<feature type="transmembrane region" description="Helical" evidence="6">
    <location>
        <begin position="30"/>
        <end position="51"/>
    </location>
</feature>
<keyword evidence="5 6" id="KW-0472">Membrane</keyword>
<proteinExistence type="predicted"/>
<evidence type="ECO:0000256" key="1">
    <source>
        <dbReference type="ARBA" id="ARBA00004651"/>
    </source>
</evidence>
<comment type="subcellular location">
    <subcellularLocation>
        <location evidence="1">Cell membrane</location>
        <topology evidence="1">Multi-pass membrane protein</topology>
    </subcellularLocation>
</comment>
<keyword evidence="8" id="KW-1185">Reference proteome</keyword>
<evidence type="ECO:0000256" key="2">
    <source>
        <dbReference type="ARBA" id="ARBA00022475"/>
    </source>
</evidence>
<reference evidence="7 8" key="1">
    <citation type="submission" date="2023-07" db="EMBL/GenBank/DDBJ databases">
        <title>Genomic Encyclopedia of Type Strains, Phase IV (KMG-IV): sequencing the most valuable type-strain genomes for metagenomic binning, comparative biology and taxonomic classification.</title>
        <authorList>
            <person name="Goeker M."/>
        </authorList>
    </citation>
    <scope>NUCLEOTIDE SEQUENCE [LARGE SCALE GENOMIC DNA]</scope>
    <source>
        <strain evidence="7 8">DSM 23948</strain>
    </source>
</reference>
<feature type="transmembrane region" description="Helical" evidence="6">
    <location>
        <begin position="88"/>
        <end position="109"/>
    </location>
</feature>
<dbReference type="RefSeq" id="WP_307150407.1">
    <property type="nucleotide sequence ID" value="NZ_JAUSTU010000009.1"/>
</dbReference>
<evidence type="ECO:0000256" key="3">
    <source>
        <dbReference type="ARBA" id="ARBA00022692"/>
    </source>
</evidence>
<dbReference type="InterPro" id="IPR005171">
    <property type="entry name" value="Cyt_c_oxidase_su4_prok"/>
</dbReference>
<feature type="transmembrane region" description="Helical" evidence="6">
    <location>
        <begin position="57"/>
        <end position="76"/>
    </location>
</feature>
<dbReference type="EMBL" id="JAUSTU010000009">
    <property type="protein sequence ID" value="MDQ0155879.1"/>
    <property type="molecule type" value="Genomic_DNA"/>
</dbReference>
<name>A0ABT9V4L6_9BACL</name>
<dbReference type="Pfam" id="PF03626">
    <property type="entry name" value="COX4_pro"/>
    <property type="match status" value="1"/>
</dbReference>
<evidence type="ECO:0000313" key="8">
    <source>
        <dbReference type="Proteomes" id="UP001231362"/>
    </source>
</evidence>
<keyword evidence="4 6" id="KW-1133">Transmembrane helix</keyword>
<evidence type="ECO:0000256" key="4">
    <source>
        <dbReference type="ARBA" id="ARBA00022989"/>
    </source>
</evidence>
<evidence type="ECO:0000256" key="6">
    <source>
        <dbReference type="SAM" id="Phobius"/>
    </source>
</evidence>
<gene>
    <name evidence="7" type="ORF">J2S07_002197</name>
</gene>
<protein>
    <submittedName>
        <fullName evidence="7">Cytochrome c oxidase subunit 4</fullName>
    </submittedName>
</protein>